<name>A0A0A9H9F2_ARUDO</name>
<reference evidence="1" key="2">
    <citation type="journal article" date="2015" name="Data Brief">
        <title>Shoot transcriptome of the giant reed, Arundo donax.</title>
        <authorList>
            <person name="Barrero R.A."/>
            <person name="Guerrero F.D."/>
            <person name="Moolhuijzen P."/>
            <person name="Goolsby J.A."/>
            <person name="Tidwell J."/>
            <person name="Bellgard S.E."/>
            <person name="Bellgard M.I."/>
        </authorList>
    </citation>
    <scope>NUCLEOTIDE SEQUENCE</scope>
    <source>
        <tissue evidence="1">Shoot tissue taken approximately 20 cm above the soil surface</tissue>
    </source>
</reference>
<accession>A0A0A9H9F2</accession>
<sequence length="78" mass="8839">MDPHTKLILDELKSLGDHFTGFESRIDCVEAVISDRFKAVEEVTTDLTSWRPSMDSAMEDLCLKVEVLAKQVDRVVLD</sequence>
<evidence type="ECO:0000313" key="1">
    <source>
        <dbReference type="EMBL" id="JAE31466.1"/>
    </source>
</evidence>
<dbReference type="AlphaFoldDB" id="A0A0A9H9F2"/>
<dbReference type="EMBL" id="GBRH01166430">
    <property type="protein sequence ID" value="JAE31466.1"/>
    <property type="molecule type" value="Transcribed_RNA"/>
</dbReference>
<organism evidence="1">
    <name type="scientific">Arundo donax</name>
    <name type="common">Giant reed</name>
    <name type="synonym">Donax arundinaceus</name>
    <dbReference type="NCBI Taxonomy" id="35708"/>
    <lineage>
        <taxon>Eukaryota</taxon>
        <taxon>Viridiplantae</taxon>
        <taxon>Streptophyta</taxon>
        <taxon>Embryophyta</taxon>
        <taxon>Tracheophyta</taxon>
        <taxon>Spermatophyta</taxon>
        <taxon>Magnoliopsida</taxon>
        <taxon>Liliopsida</taxon>
        <taxon>Poales</taxon>
        <taxon>Poaceae</taxon>
        <taxon>PACMAD clade</taxon>
        <taxon>Arundinoideae</taxon>
        <taxon>Arundineae</taxon>
        <taxon>Arundo</taxon>
    </lineage>
</organism>
<protein>
    <submittedName>
        <fullName evidence="1">Uncharacterized protein</fullName>
    </submittedName>
</protein>
<reference evidence="1" key="1">
    <citation type="submission" date="2014-09" db="EMBL/GenBank/DDBJ databases">
        <authorList>
            <person name="Magalhaes I.L.F."/>
            <person name="Oliveira U."/>
            <person name="Santos F.R."/>
            <person name="Vidigal T.H.D.A."/>
            <person name="Brescovit A.D."/>
            <person name="Santos A.J."/>
        </authorList>
    </citation>
    <scope>NUCLEOTIDE SEQUENCE</scope>
    <source>
        <tissue evidence="1">Shoot tissue taken approximately 20 cm above the soil surface</tissue>
    </source>
</reference>
<proteinExistence type="predicted"/>